<evidence type="ECO:0000256" key="1">
    <source>
        <dbReference type="SAM" id="MobiDB-lite"/>
    </source>
</evidence>
<dbReference type="AlphaFoldDB" id="A0A2W2D6G3"/>
<reference evidence="2 3" key="1">
    <citation type="submission" date="2018-01" db="EMBL/GenBank/DDBJ databases">
        <title>Draft genome sequence of Jishengella sp. NA12.</title>
        <authorList>
            <person name="Sahin N."/>
            <person name="Ay H."/>
            <person name="Saygin H."/>
        </authorList>
    </citation>
    <scope>NUCLEOTIDE SEQUENCE [LARGE SCALE GENOMIC DNA]</scope>
    <source>
        <strain evidence="2 3">NA12</strain>
    </source>
</reference>
<feature type="region of interest" description="Disordered" evidence="1">
    <location>
        <begin position="1"/>
        <end position="22"/>
    </location>
</feature>
<organism evidence="2 3">
    <name type="scientific">Micromonospora craterilacus</name>
    <dbReference type="NCBI Taxonomy" id="1655439"/>
    <lineage>
        <taxon>Bacteria</taxon>
        <taxon>Bacillati</taxon>
        <taxon>Actinomycetota</taxon>
        <taxon>Actinomycetes</taxon>
        <taxon>Micromonosporales</taxon>
        <taxon>Micromonosporaceae</taxon>
        <taxon>Micromonospora</taxon>
    </lineage>
</organism>
<dbReference type="RefSeq" id="WP_111219761.1">
    <property type="nucleotide sequence ID" value="NZ_POTY01000376.1"/>
</dbReference>
<dbReference type="EMBL" id="POTY01000376">
    <property type="protein sequence ID" value="PZG05801.1"/>
    <property type="molecule type" value="Genomic_DNA"/>
</dbReference>
<proteinExistence type="predicted"/>
<name>A0A2W2D6G3_9ACTN</name>
<comment type="caution">
    <text evidence="2">The sequence shown here is derived from an EMBL/GenBank/DDBJ whole genome shotgun (WGS) entry which is preliminary data.</text>
</comment>
<feature type="region of interest" description="Disordered" evidence="1">
    <location>
        <begin position="65"/>
        <end position="91"/>
    </location>
</feature>
<dbReference type="Proteomes" id="UP000248924">
    <property type="component" value="Unassembled WGS sequence"/>
</dbReference>
<keyword evidence="3" id="KW-1185">Reference proteome</keyword>
<evidence type="ECO:0000313" key="3">
    <source>
        <dbReference type="Proteomes" id="UP000248924"/>
    </source>
</evidence>
<accession>A0A2W2D6G3</accession>
<evidence type="ECO:0000313" key="2">
    <source>
        <dbReference type="EMBL" id="PZG05801.1"/>
    </source>
</evidence>
<gene>
    <name evidence="2" type="ORF">C1I95_32485</name>
</gene>
<protein>
    <submittedName>
        <fullName evidence="2">Uncharacterized protein</fullName>
    </submittedName>
</protein>
<sequence length="91" mass="10093">MTGPDTGGPPSGPGITIPRLPFPKVSITPELAARLRREAAAHRAGGQGVSTVPLTAEQREERYRWQTGTRRTARQRRRIEHKTRRSLAGRV</sequence>
<feature type="compositionally biased region" description="Basic residues" evidence="1">
    <location>
        <begin position="71"/>
        <end position="91"/>
    </location>
</feature>